<protein>
    <submittedName>
        <fullName evidence="1">Uncharacterized protein</fullName>
    </submittedName>
</protein>
<evidence type="ECO:0000313" key="1">
    <source>
        <dbReference type="EMBL" id="CCM76737.1"/>
    </source>
</evidence>
<dbReference type="PROSITE" id="PS51257">
    <property type="entry name" value="PROKAR_LIPOPROTEIN"/>
    <property type="match status" value="1"/>
</dbReference>
<name>K0PZ55_9HYPH</name>
<gene>
    <name evidence="1" type="ORF">BN77_3766</name>
</gene>
<dbReference type="Proteomes" id="UP000009319">
    <property type="component" value="Unassembled WGS sequence"/>
</dbReference>
<dbReference type="RefSeq" id="WP_007534322.1">
    <property type="nucleotide sequence ID" value="NZ_HF536772.1"/>
</dbReference>
<accession>K0PZ55</accession>
<dbReference type="STRING" id="1211777.BN77_3766"/>
<dbReference type="HOGENOM" id="CLU_3121952_0_0_5"/>
<reference evidence="1 2" key="1">
    <citation type="journal article" date="2013" name="Genome Announc.">
        <title>Draft Genome Sequence of Rhizobium mesoamericanum STM3625, a Nitrogen-Fixing Symbiont of Mimosa pudica Isolated in French Guiana (South America).</title>
        <authorList>
            <person name="Moulin L."/>
            <person name="Mornico D."/>
            <person name="Melkonian R."/>
            <person name="Klonowska A."/>
        </authorList>
    </citation>
    <scope>NUCLEOTIDE SEQUENCE [LARGE SCALE GENOMIC DNA]</scope>
    <source>
        <strain evidence="1 2">STM3625</strain>
    </source>
</reference>
<dbReference type="EMBL" id="CANI01000025">
    <property type="protein sequence ID" value="CCM76737.1"/>
    <property type="molecule type" value="Genomic_DNA"/>
</dbReference>
<comment type="caution">
    <text evidence="1">The sequence shown here is derived from an EMBL/GenBank/DDBJ whole genome shotgun (WGS) entry which is preliminary data.</text>
</comment>
<organism evidence="1 2">
    <name type="scientific">Rhizobium mesoamericanum STM3625</name>
    <dbReference type="NCBI Taxonomy" id="1211777"/>
    <lineage>
        <taxon>Bacteria</taxon>
        <taxon>Pseudomonadati</taxon>
        <taxon>Pseudomonadota</taxon>
        <taxon>Alphaproteobacteria</taxon>
        <taxon>Hyphomicrobiales</taxon>
        <taxon>Rhizobiaceae</taxon>
        <taxon>Rhizobium/Agrobacterium group</taxon>
        <taxon>Rhizobium</taxon>
    </lineage>
</organism>
<keyword evidence="2" id="KW-1185">Reference proteome</keyword>
<sequence length="50" mass="5404">MTEAAKTAENFATAFNAAGQNSAIACSNLYPLSICFVPDKEVRDQQPVNR</sequence>
<dbReference type="AlphaFoldDB" id="K0PZ55"/>
<proteinExistence type="predicted"/>
<evidence type="ECO:0000313" key="2">
    <source>
        <dbReference type="Proteomes" id="UP000009319"/>
    </source>
</evidence>